<name>A0AAD6UJY5_9AGAR</name>
<keyword evidence="3" id="KW-1185">Reference proteome</keyword>
<evidence type="ECO:0000313" key="2">
    <source>
        <dbReference type="EMBL" id="KAJ7104492.1"/>
    </source>
</evidence>
<accession>A0AAD6UJY5</accession>
<gene>
    <name evidence="2" type="ORF">B0H15DRAFT_28129</name>
</gene>
<organism evidence="2 3">
    <name type="scientific">Mycena belliarum</name>
    <dbReference type="NCBI Taxonomy" id="1033014"/>
    <lineage>
        <taxon>Eukaryota</taxon>
        <taxon>Fungi</taxon>
        <taxon>Dikarya</taxon>
        <taxon>Basidiomycota</taxon>
        <taxon>Agaricomycotina</taxon>
        <taxon>Agaricomycetes</taxon>
        <taxon>Agaricomycetidae</taxon>
        <taxon>Agaricales</taxon>
        <taxon>Marasmiineae</taxon>
        <taxon>Mycenaceae</taxon>
        <taxon>Mycena</taxon>
    </lineage>
</organism>
<protein>
    <recommendedName>
        <fullName evidence="1">DUF6699 domain-containing protein</fullName>
    </recommendedName>
</protein>
<dbReference type="InterPro" id="IPR046522">
    <property type="entry name" value="DUF6699"/>
</dbReference>
<dbReference type="AlphaFoldDB" id="A0AAD6UJY5"/>
<sequence length="460" mass="50833">MVRADAETGVLAGLTRTSHPLSSFAGTSCPTLATTRRSPYELAQCDLAPGEAPWHSDPYPYGPYVPQWAPGFGGPSASSPWPEFIPPPSPGPYPLGTYAPQWAPGFGGPPPALSPWQGFIPPPSPGPGQYPYGFAPLEDTDRIPRPSDMVPLWASFGEQQPMSPWGDGPPPLIAPDGVNLPLQAAFGGPFANYAGPITPMPMASAFAMQPQFSQSPFLTPVGMLQPLPAPPGPLGPDGIQPILFTKKYPYESENLAPRPSDWRRDYAPPRRFRFGSRLFAGAEHQINLEHCHLSPLLLMPNSRMPIMAFDLRSDHPFDPLNLELLATAGRPFNSTDLAQLATTRPVRRLRFYHPRLPWYLDVVASQPNGVLVGDVLHQIHEKLHRQIRPQDFSNTVLDATDRELITDAYRARCDDRVDLMQQGVRRVDFMGSDVILKGFMEGRNGMWLMKTTRFNRDMDT</sequence>
<dbReference type="Pfam" id="PF20415">
    <property type="entry name" value="DUF6699"/>
    <property type="match status" value="1"/>
</dbReference>
<reference evidence="2" key="1">
    <citation type="submission" date="2023-03" db="EMBL/GenBank/DDBJ databases">
        <title>Massive genome expansion in bonnet fungi (Mycena s.s.) driven by repeated elements and novel gene families across ecological guilds.</title>
        <authorList>
            <consortium name="Lawrence Berkeley National Laboratory"/>
            <person name="Harder C.B."/>
            <person name="Miyauchi S."/>
            <person name="Viragh M."/>
            <person name="Kuo A."/>
            <person name="Thoen E."/>
            <person name="Andreopoulos B."/>
            <person name="Lu D."/>
            <person name="Skrede I."/>
            <person name="Drula E."/>
            <person name="Henrissat B."/>
            <person name="Morin E."/>
            <person name="Kohler A."/>
            <person name="Barry K."/>
            <person name="LaButti K."/>
            <person name="Morin E."/>
            <person name="Salamov A."/>
            <person name="Lipzen A."/>
            <person name="Mereny Z."/>
            <person name="Hegedus B."/>
            <person name="Baldrian P."/>
            <person name="Stursova M."/>
            <person name="Weitz H."/>
            <person name="Taylor A."/>
            <person name="Grigoriev I.V."/>
            <person name="Nagy L.G."/>
            <person name="Martin F."/>
            <person name="Kauserud H."/>
        </authorList>
    </citation>
    <scope>NUCLEOTIDE SEQUENCE</scope>
    <source>
        <strain evidence="2">CBHHK173m</strain>
    </source>
</reference>
<comment type="caution">
    <text evidence="2">The sequence shown here is derived from an EMBL/GenBank/DDBJ whole genome shotgun (WGS) entry which is preliminary data.</text>
</comment>
<evidence type="ECO:0000313" key="3">
    <source>
        <dbReference type="Proteomes" id="UP001222325"/>
    </source>
</evidence>
<dbReference type="Proteomes" id="UP001222325">
    <property type="component" value="Unassembled WGS sequence"/>
</dbReference>
<feature type="domain" description="DUF6699" evidence="1">
    <location>
        <begin position="330"/>
        <end position="442"/>
    </location>
</feature>
<dbReference type="PROSITE" id="PS51257">
    <property type="entry name" value="PROKAR_LIPOPROTEIN"/>
    <property type="match status" value="1"/>
</dbReference>
<dbReference type="EMBL" id="JARJCN010000001">
    <property type="protein sequence ID" value="KAJ7104492.1"/>
    <property type="molecule type" value="Genomic_DNA"/>
</dbReference>
<proteinExistence type="predicted"/>
<evidence type="ECO:0000259" key="1">
    <source>
        <dbReference type="Pfam" id="PF20415"/>
    </source>
</evidence>